<feature type="domain" description="HTH tetR-type" evidence="6">
    <location>
        <begin position="24"/>
        <end position="84"/>
    </location>
</feature>
<evidence type="ECO:0000313" key="8">
    <source>
        <dbReference type="Proteomes" id="UP000251211"/>
    </source>
</evidence>
<dbReference type="PROSITE" id="PS01081">
    <property type="entry name" value="HTH_TETR_1"/>
    <property type="match status" value="1"/>
</dbReference>
<dbReference type="SUPFAM" id="SSF46689">
    <property type="entry name" value="Homeodomain-like"/>
    <property type="match status" value="1"/>
</dbReference>
<proteinExistence type="predicted"/>
<sequence>MTDREGTKLRSRRKPSSRIGRRPSTTQDRISTVGIELFTEQGFDATSVDEVAEASGIARRTLFRYFPSKNAIPWGDFDAHLAEMRAQLAAQPDDIPIVDGLTAALLQFNAFPASEEINHRKRMGLILRVPALQAYSVVMYEGWRNVIAEYVASRLGTSPTDHVPRTVGYLLLGVAMSAYEQWLDDDSLELNELLASGMQSLYDGLSSLGEPDTRT</sequence>
<dbReference type="Pfam" id="PF00440">
    <property type="entry name" value="TetR_N"/>
    <property type="match status" value="1"/>
</dbReference>
<accession>A0AB38FN62</accession>
<dbReference type="InterPro" id="IPR001647">
    <property type="entry name" value="HTH_TetR"/>
</dbReference>
<dbReference type="InterPro" id="IPR041347">
    <property type="entry name" value="MftR_C"/>
</dbReference>
<dbReference type="InterPro" id="IPR009057">
    <property type="entry name" value="Homeodomain-like_sf"/>
</dbReference>
<evidence type="ECO:0000256" key="1">
    <source>
        <dbReference type="ARBA" id="ARBA00023015"/>
    </source>
</evidence>
<keyword evidence="1" id="KW-0805">Transcription regulation</keyword>
<comment type="caution">
    <text evidence="7">The sequence shown here is derived from an EMBL/GenBank/DDBJ whole genome shotgun (WGS) entry which is preliminary data.</text>
</comment>
<evidence type="ECO:0000256" key="3">
    <source>
        <dbReference type="ARBA" id="ARBA00023163"/>
    </source>
</evidence>
<evidence type="ECO:0000313" key="7">
    <source>
        <dbReference type="EMBL" id="SPZ42991.1"/>
    </source>
</evidence>
<gene>
    <name evidence="7" type="primary">bm3R1_4</name>
    <name evidence="7" type="ORF">NCTC13229_06525</name>
</gene>
<feature type="DNA-binding region" description="H-T-H motif" evidence="4">
    <location>
        <begin position="47"/>
        <end position="66"/>
    </location>
</feature>
<dbReference type="Pfam" id="PF17754">
    <property type="entry name" value="TetR_C_14"/>
    <property type="match status" value="1"/>
</dbReference>
<dbReference type="Gene3D" id="1.10.10.60">
    <property type="entry name" value="Homeodomain-like"/>
    <property type="match status" value="1"/>
</dbReference>
<dbReference type="InterPro" id="IPR023851">
    <property type="entry name" value="Tscrpt_reg_TetR-type"/>
</dbReference>
<feature type="region of interest" description="Disordered" evidence="5">
    <location>
        <begin position="1"/>
        <end position="27"/>
    </location>
</feature>
<evidence type="ECO:0000256" key="5">
    <source>
        <dbReference type="SAM" id="MobiDB-lite"/>
    </source>
</evidence>
<keyword evidence="2 4" id="KW-0238">DNA-binding</keyword>
<protein>
    <submittedName>
        <fullName evidence="7">AcrR family transcriptional regulator</fullName>
    </submittedName>
</protein>
<dbReference type="PANTHER" id="PTHR30055">
    <property type="entry name" value="HTH-TYPE TRANSCRIPTIONAL REGULATOR RUTR"/>
    <property type="match status" value="1"/>
</dbReference>
<dbReference type="Gene3D" id="1.10.357.10">
    <property type="entry name" value="Tetracycline Repressor, domain 2"/>
    <property type="match status" value="1"/>
</dbReference>
<dbReference type="EMBL" id="UAUI01000027">
    <property type="protein sequence ID" value="SPZ42991.1"/>
    <property type="molecule type" value="Genomic_DNA"/>
</dbReference>
<dbReference type="NCBIfam" id="TIGR03968">
    <property type="entry name" value="mycofact_TetR"/>
    <property type="match status" value="1"/>
</dbReference>
<keyword evidence="3" id="KW-0804">Transcription</keyword>
<dbReference type="InterPro" id="IPR050109">
    <property type="entry name" value="HTH-type_TetR-like_transc_reg"/>
</dbReference>
<dbReference type="GO" id="GO:0003700">
    <property type="term" value="F:DNA-binding transcription factor activity"/>
    <property type="evidence" value="ECO:0007669"/>
    <property type="project" value="TreeGrafter"/>
</dbReference>
<organism evidence="7 8">
    <name type="scientific">Rhodococcus wratislaviensis</name>
    <name type="common">Tsukamurella wratislaviensis</name>
    <dbReference type="NCBI Taxonomy" id="44752"/>
    <lineage>
        <taxon>Bacteria</taxon>
        <taxon>Bacillati</taxon>
        <taxon>Actinomycetota</taxon>
        <taxon>Actinomycetes</taxon>
        <taxon>Mycobacteriales</taxon>
        <taxon>Nocardiaceae</taxon>
        <taxon>Rhodococcus</taxon>
    </lineage>
</organism>
<evidence type="ECO:0000259" key="6">
    <source>
        <dbReference type="PROSITE" id="PS50977"/>
    </source>
</evidence>
<dbReference type="AlphaFoldDB" id="A0AB38FN62"/>
<feature type="compositionally biased region" description="Basic residues" evidence="5">
    <location>
        <begin position="9"/>
        <end position="21"/>
    </location>
</feature>
<dbReference type="GO" id="GO:0000976">
    <property type="term" value="F:transcription cis-regulatory region binding"/>
    <property type="evidence" value="ECO:0007669"/>
    <property type="project" value="TreeGrafter"/>
</dbReference>
<evidence type="ECO:0000256" key="2">
    <source>
        <dbReference type="ARBA" id="ARBA00023125"/>
    </source>
</evidence>
<dbReference type="PANTHER" id="PTHR30055:SF238">
    <property type="entry name" value="MYCOFACTOCIN BIOSYNTHESIS TRANSCRIPTIONAL REGULATOR MFTR-RELATED"/>
    <property type="match status" value="1"/>
</dbReference>
<dbReference type="PROSITE" id="PS50977">
    <property type="entry name" value="HTH_TETR_2"/>
    <property type="match status" value="1"/>
</dbReference>
<reference evidence="7 8" key="1">
    <citation type="submission" date="2018-06" db="EMBL/GenBank/DDBJ databases">
        <authorList>
            <consortium name="Pathogen Informatics"/>
            <person name="Doyle S."/>
        </authorList>
    </citation>
    <scope>NUCLEOTIDE SEQUENCE [LARGE SCALE GENOMIC DNA]</scope>
    <source>
        <strain evidence="7 8">NCTC13229</strain>
    </source>
</reference>
<evidence type="ECO:0000256" key="4">
    <source>
        <dbReference type="PROSITE-ProRule" id="PRU00335"/>
    </source>
</evidence>
<dbReference type="PRINTS" id="PR00455">
    <property type="entry name" value="HTHTETR"/>
</dbReference>
<dbReference type="Proteomes" id="UP000251211">
    <property type="component" value="Unassembled WGS sequence"/>
</dbReference>
<name>A0AB38FN62_RHOWR</name>
<dbReference type="InterPro" id="IPR023772">
    <property type="entry name" value="DNA-bd_HTH_TetR-type_CS"/>
</dbReference>